<reference evidence="2 5" key="1">
    <citation type="submission" date="2020-08" db="EMBL/GenBank/DDBJ databases">
        <title>Genomic Encyclopedia of Type Strains, Phase IV (KMG-IV): sequencing the most valuable type-strain genomes for metagenomic binning, comparative biology and taxonomic classification.</title>
        <authorList>
            <person name="Goeker M."/>
        </authorList>
    </citation>
    <scope>NUCLEOTIDE SEQUENCE [LARGE SCALE GENOMIC DNA]</scope>
    <source>
        <strain evidence="2 5">DSM 101535</strain>
    </source>
</reference>
<feature type="region of interest" description="Disordered" evidence="1">
    <location>
        <begin position="1"/>
        <end position="22"/>
    </location>
</feature>
<evidence type="ECO:0000313" key="5">
    <source>
        <dbReference type="Proteomes" id="UP000560131"/>
    </source>
</evidence>
<dbReference type="EMBL" id="JACIJN010000018">
    <property type="protein sequence ID" value="MBB5727531.1"/>
    <property type="molecule type" value="Genomic_DNA"/>
</dbReference>
<feature type="region of interest" description="Disordered" evidence="1">
    <location>
        <begin position="45"/>
        <end position="64"/>
    </location>
</feature>
<evidence type="ECO:0000313" key="4">
    <source>
        <dbReference type="Proteomes" id="UP000522313"/>
    </source>
</evidence>
<dbReference type="RefSeq" id="WP_184041044.1">
    <property type="nucleotide sequence ID" value="NZ_BAABAR010000014.1"/>
</dbReference>
<protein>
    <submittedName>
        <fullName evidence="3">Uncharacterized protein</fullName>
    </submittedName>
</protein>
<proteinExistence type="predicted"/>
<dbReference type="AlphaFoldDB" id="A0A7X0JB92"/>
<reference evidence="3 4" key="3">
    <citation type="submission" date="2020-08" db="EMBL/GenBank/DDBJ databases">
        <authorList>
            <person name="Partida-Martinez L."/>
            <person name="Huntemann M."/>
            <person name="Clum A."/>
            <person name="Wang J."/>
            <person name="Palaniappan K."/>
            <person name="Ritter S."/>
            <person name="Chen I.-M."/>
            <person name="Stamatis D."/>
            <person name="Reddy T."/>
            <person name="O'Malley R."/>
            <person name="Daum C."/>
            <person name="Shapiro N."/>
            <person name="Ivanova N."/>
            <person name="Kyrpides N."/>
            <person name="Woyke T."/>
        </authorList>
    </citation>
    <scope>NUCLEOTIDE SEQUENCE [LARGE SCALE GENOMIC DNA]</scope>
    <source>
        <strain evidence="3 4">AS3.13</strain>
    </source>
</reference>
<dbReference type="EMBL" id="JACHBT010000005">
    <property type="protein sequence ID" value="MBB6504105.1"/>
    <property type="molecule type" value="Genomic_DNA"/>
</dbReference>
<organism evidence="3 4">
    <name type="scientific">Sphingomonas endophytica</name>
    <dbReference type="NCBI Taxonomy" id="869719"/>
    <lineage>
        <taxon>Bacteria</taxon>
        <taxon>Pseudomonadati</taxon>
        <taxon>Pseudomonadota</taxon>
        <taxon>Alphaproteobacteria</taxon>
        <taxon>Sphingomonadales</taxon>
        <taxon>Sphingomonadaceae</taxon>
        <taxon>Sphingomonas</taxon>
    </lineage>
</organism>
<name>A0A7X0JB92_9SPHN</name>
<evidence type="ECO:0000256" key="1">
    <source>
        <dbReference type="SAM" id="MobiDB-lite"/>
    </source>
</evidence>
<feature type="compositionally biased region" description="Basic and acidic residues" evidence="1">
    <location>
        <begin position="49"/>
        <end position="64"/>
    </location>
</feature>
<comment type="caution">
    <text evidence="3">The sequence shown here is derived from an EMBL/GenBank/DDBJ whole genome shotgun (WGS) entry which is preliminary data.</text>
</comment>
<evidence type="ECO:0000313" key="2">
    <source>
        <dbReference type="EMBL" id="MBB5727531.1"/>
    </source>
</evidence>
<gene>
    <name evidence="3" type="ORF">F4693_001070</name>
    <name evidence="2" type="ORF">FHS97_003487</name>
</gene>
<evidence type="ECO:0000313" key="3">
    <source>
        <dbReference type="EMBL" id="MBB6504105.1"/>
    </source>
</evidence>
<keyword evidence="5" id="KW-1185">Reference proteome</keyword>
<reference evidence="3 4" key="2">
    <citation type="submission" date="2020-08" db="EMBL/GenBank/DDBJ databases">
        <title>The Agave Microbiome: Exploring the role of microbial communities in plant adaptations to desert environments.</title>
        <authorList>
            <person name="Partida-Martinez L.P."/>
        </authorList>
    </citation>
    <scope>NUCLEOTIDE SEQUENCE [LARGE SCALE GENOMIC DNA]</scope>
    <source>
        <strain evidence="3 4">AS3.13</strain>
    </source>
</reference>
<accession>A0A7X0JB92</accession>
<dbReference type="Proteomes" id="UP000560131">
    <property type="component" value="Unassembled WGS sequence"/>
</dbReference>
<dbReference type="Proteomes" id="UP000522313">
    <property type="component" value="Unassembled WGS sequence"/>
</dbReference>
<sequence>MRVDDRNDTPALALTNPDAGAATSWRPASVKIRDKLFRPRAKFRGAAASDKKLPAIDNHPDALRQRPHHANSAELLIGCGDNDTAHVHAVLVRAYPDRATRMAQAEYDPRA</sequence>